<keyword evidence="1" id="KW-1133">Transmembrane helix</keyword>
<protein>
    <recommendedName>
        <fullName evidence="6">ABC transporter permease</fullName>
    </recommendedName>
</protein>
<proteinExistence type="inferred from homology"/>
<comment type="subcellular location">
    <subcellularLocation>
        <location evidence="1">Cell inner membrane</location>
        <topology evidence="1">Multi-pass membrane protein</topology>
    </subcellularLocation>
</comment>
<evidence type="ECO:0008006" key="6">
    <source>
        <dbReference type="Google" id="ProtNLM"/>
    </source>
</evidence>
<dbReference type="InterPro" id="IPR003453">
    <property type="entry name" value="ABC_MlaE_roteobac"/>
</dbReference>
<keyword evidence="5" id="KW-1185">Reference proteome</keyword>
<keyword evidence="1" id="KW-1003">Cell membrane</keyword>
<sequence>MTEKSPDPRMTESNAQQPNWERDGQTLRLSGRWTLRRLGGNFAAQEAALRNISPGIVWDLSAIAALDSAGALLLWQAWGGQLPENIRMEDQHRSIFARLAQIPPVTAPPRRSWQFLDQLGAFLIETGHDLWGLFLLMGALLLEFGRGLRRPRSFPWREISATIVNTGPNSLPILTLIGFLIGVVISFQSASTLAQYGANIYIVNIAGLSILREFGPLITAIILAGRSGSAFTAQIGAMCVTEELDALRTFGIPPIRRLILPKVIALALVMPLLVLWTDMVGLFGAMLVAKMELGISIGFFIEQMPTVVPSFNLWLGIAKGAIFGILIAWIAGFHGLKVKPNTTSLSRETTSSVVVSITLVILIDAVLALVFANTGGGG</sequence>
<evidence type="ECO:0000313" key="4">
    <source>
        <dbReference type="EMBL" id="SMH67599.1"/>
    </source>
</evidence>
<name>A0A060UXI8_9PROT</name>
<dbReference type="PANTHER" id="PTHR30188">
    <property type="entry name" value="ABC TRANSPORTER PERMEASE PROTEIN-RELATED"/>
    <property type="match status" value="1"/>
</dbReference>
<feature type="transmembrane region" description="Helical" evidence="1">
    <location>
        <begin position="353"/>
        <end position="372"/>
    </location>
</feature>
<dbReference type="InterPro" id="IPR030802">
    <property type="entry name" value="Permease_MalE"/>
</dbReference>
<keyword evidence="1" id="KW-0812">Transmembrane</keyword>
<dbReference type="EMBL" id="LT841305">
    <property type="protein sequence ID" value="SMH67599.1"/>
    <property type="molecule type" value="Genomic_DNA"/>
</dbReference>
<feature type="transmembrane region" description="Helical" evidence="1">
    <location>
        <begin position="282"/>
        <end position="301"/>
    </location>
</feature>
<dbReference type="PANTHER" id="PTHR30188:SF3">
    <property type="entry name" value="ABC TRANSPORTER PERMEASE"/>
    <property type="match status" value="1"/>
</dbReference>
<feature type="transmembrane region" description="Helical" evidence="1">
    <location>
        <begin position="193"/>
        <end position="211"/>
    </location>
</feature>
<organism evidence="3">
    <name type="scientific">Acidithiobacillus ferrivorans</name>
    <dbReference type="NCBI Taxonomy" id="160808"/>
    <lineage>
        <taxon>Bacteria</taxon>
        <taxon>Pseudomonadati</taxon>
        <taxon>Pseudomonadota</taxon>
        <taxon>Acidithiobacillia</taxon>
        <taxon>Acidithiobacillales</taxon>
        <taxon>Acidithiobacillaceae</taxon>
        <taxon>Acidithiobacillus</taxon>
    </lineage>
</organism>
<reference evidence="3" key="2">
    <citation type="submission" date="2014-07" db="EMBL/GenBank/DDBJ databases">
        <title>Initial genome analysis of the psychrotolerant acidophile Acidithiobacillus ferrivorans CF27: insights into iron and sulfur oxidation pathways and into biofilm formation.</title>
        <authorList>
            <person name="Talla E."/>
            <person name="Hedrich S."/>
            <person name="Mangenot S."/>
            <person name="Ji B."/>
            <person name="Johnson D.B."/>
            <person name="Barbe V."/>
            <person name="Bonnefoy V."/>
        </authorList>
    </citation>
    <scope>NUCLEOTIDE SEQUENCE [LARGE SCALE GENOMIC DNA]</scope>
    <source>
        <strain evidence="3">CF27</strain>
    </source>
</reference>
<evidence type="ECO:0000313" key="3">
    <source>
        <dbReference type="EMBL" id="CDQ11239.1"/>
    </source>
</evidence>
<reference evidence="3" key="1">
    <citation type="submission" date="2014-03" db="EMBL/GenBank/DDBJ databases">
        <authorList>
            <person name="Genoscope - CEA"/>
        </authorList>
    </citation>
    <scope>NUCLEOTIDE SEQUENCE [LARGE SCALE GENOMIC DNA]</scope>
    <source>
        <strain evidence="3">CF27</strain>
    </source>
</reference>
<keyword evidence="1" id="KW-0472">Membrane</keyword>
<evidence type="ECO:0000256" key="2">
    <source>
        <dbReference type="SAM" id="MobiDB-lite"/>
    </source>
</evidence>
<dbReference type="NCBIfam" id="TIGR00056">
    <property type="entry name" value="MlaE family lipid ABC transporter permease subunit"/>
    <property type="match status" value="1"/>
</dbReference>
<dbReference type="GO" id="GO:0043190">
    <property type="term" value="C:ATP-binding cassette (ABC) transporter complex"/>
    <property type="evidence" value="ECO:0007669"/>
    <property type="project" value="InterPro"/>
</dbReference>
<evidence type="ECO:0000313" key="5">
    <source>
        <dbReference type="Proteomes" id="UP000193925"/>
    </source>
</evidence>
<reference evidence="4 5" key="3">
    <citation type="submission" date="2017-03" db="EMBL/GenBank/DDBJ databases">
        <authorList>
            <person name="Regsiter A."/>
            <person name="William W."/>
        </authorList>
    </citation>
    <scope>NUCLEOTIDE SEQUENCE [LARGE SCALE GENOMIC DNA]</scope>
    <source>
        <strain evidence="4">PRJEB5721</strain>
    </source>
</reference>
<feature type="compositionally biased region" description="Basic and acidic residues" evidence="2">
    <location>
        <begin position="1"/>
        <end position="10"/>
    </location>
</feature>
<dbReference type="GO" id="GO:0005548">
    <property type="term" value="F:phospholipid transporter activity"/>
    <property type="evidence" value="ECO:0007669"/>
    <property type="project" value="TreeGrafter"/>
</dbReference>
<keyword evidence="1" id="KW-0997">Cell inner membrane</keyword>
<evidence type="ECO:0000256" key="1">
    <source>
        <dbReference type="RuleBase" id="RU362044"/>
    </source>
</evidence>
<gene>
    <name evidence="4" type="ORF">AFERRI_50801</name>
    <name evidence="3" type="ORF">AFERRI_530134</name>
</gene>
<feature type="transmembrane region" description="Helical" evidence="1">
    <location>
        <begin position="258"/>
        <end position="276"/>
    </location>
</feature>
<feature type="region of interest" description="Disordered" evidence="2">
    <location>
        <begin position="1"/>
        <end position="23"/>
    </location>
</feature>
<accession>A0A060UXI8</accession>
<dbReference type="Proteomes" id="UP000193925">
    <property type="component" value="Chromosome AFERRI"/>
</dbReference>
<feature type="transmembrane region" description="Helical" evidence="1">
    <location>
        <begin position="130"/>
        <end position="148"/>
    </location>
</feature>
<dbReference type="AlphaFoldDB" id="A0A060UXI8"/>
<dbReference type="EMBL" id="CCCS020000049">
    <property type="protein sequence ID" value="CDQ11239.1"/>
    <property type="molecule type" value="Genomic_DNA"/>
</dbReference>
<comment type="similarity">
    <text evidence="1">Belongs to the MlaE permease family.</text>
</comment>
<dbReference type="Pfam" id="PF02405">
    <property type="entry name" value="MlaE"/>
    <property type="match status" value="1"/>
</dbReference>
<feature type="transmembrane region" description="Helical" evidence="1">
    <location>
        <begin position="313"/>
        <end position="333"/>
    </location>
</feature>
<feature type="transmembrane region" description="Helical" evidence="1">
    <location>
        <begin position="169"/>
        <end position="187"/>
    </location>
</feature>